<feature type="compositionally biased region" description="Polar residues" evidence="7">
    <location>
        <begin position="863"/>
        <end position="873"/>
    </location>
</feature>
<evidence type="ECO:0000256" key="4">
    <source>
        <dbReference type="ARBA" id="ARBA00022840"/>
    </source>
</evidence>
<comment type="caution">
    <text evidence="9">The sequence shown here is derived from an EMBL/GenBank/DDBJ whole genome shotgun (WGS) entry which is preliminary data.</text>
</comment>
<dbReference type="Proteomes" id="UP000465112">
    <property type="component" value="Unassembled WGS sequence"/>
</dbReference>
<evidence type="ECO:0000256" key="6">
    <source>
        <dbReference type="ARBA" id="ARBA00053246"/>
    </source>
</evidence>
<evidence type="ECO:0000256" key="7">
    <source>
        <dbReference type="SAM" id="MobiDB-lite"/>
    </source>
</evidence>
<sequence length="1064" mass="118268">MIMLRYSDRSGAAQQKPVESTPKGDLFRAALGPRGTGRTTSILCLSRALLGASMKEALLQLSASNERGIDGVRRKIKVFAQQKVTLPTGRQKNVILHEADSLTYAAQHTLRWIMVMCGKTMRFALLTDGQIRAHLQDVVQKEELSVSDDGLEAVIFTAQGDMRQALNNLQATHYRFGLINSENVIKVCDASWDAAWRAASTGRNARWKGRTDTRQMTSWGTTPGSVRPSPWPQAVFHRGEAPPTKHTNTRTNTHTQEEKEGEHRDHDHAEILTVECAQQKPVESTPKATSSELPWVEKYRPVQLRQMVWGNEETVSRLEGFASEGNVPNIIIAGPRGTGRTTSILCLSRALLGASMKDAVLQLSASNKRGIDGVRRKIKVFAQQKVTLPTGRQKIVILHEADSLTYAAQHTLRWIMVMCGKTMRFALVCNNSDKVIEQIHSRCVVLHYAKLTDGQIRAHLQDVIQKEELSVSDDGLEAVIFTAQGDMRQALNNLQATHYRFGLINSENVIKVCDASWDAAWRAASTGRNARWKGRTDTRQMTSWGTTPGSVRPSPWPQAVFHRGEAPPTKHTNTRTNTHTQEEKEGEHRDHDHAEILTVECAQQKPVESTPKATSSELPWVEKYRPVQLRQIVGNEETVSRLEGFASEGNVPNIIIAGPRGTGRTTSILCLSRALLGASMKDAVLQLSASNKRGIDGVRRKIKVFAQQKVTLPTGRQKIVILHEADSLTYAAQHTLRWIMVMCGKTMRFALVCNNSDKVIEQIHSRCVVLHYAKLTDGQIRAHLQDVVQKEELSVSDDGLEAVIFTAQGDMRQALNNLQATHYRFGLINSENVIKVCDASWDAAWRAASTGRNARWKGRTDTHQMTSWGTTPGSVRPSPWPQAVFHRGPRGTGRTTSILCLSRALLGASMKEALLQLSTSNERGIDGVRRKIKVFAQQKVTLPTGRQKIVILHEADSLTYAAQHTLRWIMGMCGKTMRFALVCNNSDKVIEQIHSRCAVLHYAKLTDGQIRAHLQDVVQKEELSVSDDGLEAVIFTAQGDMRQALNNLQSTYSSFGCGRSVTLT</sequence>
<dbReference type="CDD" id="cd00009">
    <property type="entry name" value="AAA"/>
    <property type="match status" value="2"/>
</dbReference>
<dbReference type="GO" id="GO:0005634">
    <property type="term" value="C:nucleus"/>
    <property type="evidence" value="ECO:0007669"/>
    <property type="project" value="TreeGrafter"/>
</dbReference>
<dbReference type="CDD" id="cd18140">
    <property type="entry name" value="HLD_clamp_RFC"/>
    <property type="match status" value="4"/>
</dbReference>
<feature type="compositionally biased region" description="Polar residues" evidence="7">
    <location>
        <begin position="214"/>
        <end position="224"/>
    </location>
</feature>
<dbReference type="InterPro" id="IPR027417">
    <property type="entry name" value="P-loop_NTPase"/>
</dbReference>
<feature type="region of interest" description="Disordered" evidence="7">
    <location>
        <begin position="527"/>
        <end position="590"/>
    </location>
</feature>
<evidence type="ECO:0000256" key="1">
    <source>
        <dbReference type="ARBA" id="ARBA00005378"/>
    </source>
</evidence>
<dbReference type="AlphaFoldDB" id="A0A6A5DMK3"/>
<gene>
    <name evidence="9" type="ORF">PFLUV_G00277670</name>
</gene>
<feature type="region of interest" description="Disordered" evidence="7">
    <location>
        <begin position="855"/>
        <end position="880"/>
    </location>
</feature>
<dbReference type="InterPro" id="IPR050238">
    <property type="entry name" value="DNA_Rep/Repair_Clamp_Loader"/>
</dbReference>
<feature type="compositionally biased region" description="Low complexity" evidence="7">
    <location>
        <begin position="244"/>
        <end position="254"/>
    </location>
</feature>
<comment type="function">
    <text evidence="6">Subunit of the replication factor C (RFC) complex which acts during elongation of primed DNA templates by DNA polymerases delta and epsilon, and is necessary for ATP-dependent loading of proliferating cell nuclear antigen (PCNA) onto primed DNA. This subunit binds ATP.</text>
</comment>
<dbReference type="PANTHER" id="PTHR11669:SF5">
    <property type="entry name" value="REPLICATION FACTOR C SUBUNIT 2"/>
    <property type="match status" value="1"/>
</dbReference>
<feature type="compositionally biased region" description="Basic and acidic residues" evidence="7">
    <location>
        <begin position="255"/>
        <end position="265"/>
    </location>
</feature>
<feature type="compositionally biased region" description="Low complexity" evidence="7">
    <location>
        <begin position="569"/>
        <end position="579"/>
    </location>
</feature>
<evidence type="ECO:0000256" key="2">
    <source>
        <dbReference type="ARBA" id="ARBA00022705"/>
    </source>
</evidence>
<keyword evidence="3" id="KW-0547">Nucleotide-binding</keyword>
<feature type="domain" description="AAA+ ATPase" evidence="8">
    <location>
        <begin position="650"/>
        <end position="775"/>
    </location>
</feature>
<feature type="compositionally biased region" description="Polar residues" evidence="7">
    <location>
        <begin position="539"/>
        <end position="549"/>
    </location>
</feature>
<evidence type="ECO:0000256" key="3">
    <source>
        <dbReference type="ARBA" id="ARBA00022741"/>
    </source>
</evidence>
<dbReference type="GO" id="GO:0003689">
    <property type="term" value="F:DNA clamp loader activity"/>
    <property type="evidence" value="ECO:0007669"/>
    <property type="project" value="TreeGrafter"/>
</dbReference>
<dbReference type="InterPro" id="IPR003593">
    <property type="entry name" value="AAA+_ATPase"/>
</dbReference>
<name>A0A6A5DMK3_PERFL</name>
<dbReference type="Gene3D" id="3.40.50.300">
    <property type="entry name" value="P-loop containing nucleotide triphosphate hydrolases"/>
    <property type="match status" value="4"/>
</dbReference>
<dbReference type="GO" id="GO:0006281">
    <property type="term" value="P:DNA repair"/>
    <property type="evidence" value="ECO:0007669"/>
    <property type="project" value="TreeGrafter"/>
</dbReference>
<dbReference type="SUPFAM" id="SSF52540">
    <property type="entry name" value="P-loop containing nucleoside triphosphate hydrolases"/>
    <property type="match status" value="4"/>
</dbReference>
<comment type="similarity">
    <text evidence="1">Belongs to the activator 1 small subunits family.</text>
</comment>
<dbReference type="SMART" id="SM00382">
    <property type="entry name" value="AAA"/>
    <property type="match status" value="2"/>
</dbReference>
<dbReference type="FunFam" id="1.10.8.60:FF:000012">
    <property type="entry name" value="Replication factor C subunit 4"/>
    <property type="match status" value="4"/>
</dbReference>
<reference evidence="9 10" key="1">
    <citation type="submission" date="2019-06" db="EMBL/GenBank/DDBJ databases">
        <title>A chromosome-scale genome assembly of the European perch, Perca fluviatilis.</title>
        <authorList>
            <person name="Roques C."/>
            <person name="Zahm M."/>
            <person name="Cabau C."/>
            <person name="Klopp C."/>
            <person name="Bouchez O."/>
            <person name="Donnadieu C."/>
            <person name="Kuhl H."/>
            <person name="Gislard M."/>
            <person name="Guendouz S."/>
            <person name="Journot L."/>
            <person name="Haffray P."/>
            <person name="Bestin A."/>
            <person name="Morvezen R."/>
            <person name="Feron R."/>
            <person name="Wen M."/>
            <person name="Jouanno E."/>
            <person name="Herpin A."/>
            <person name="Schartl M."/>
            <person name="Postlethwait J."/>
            <person name="Schaerlinger B."/>
            <person name="Chardard D."/>
            <person name="Lecocq T."/>
            <person name="Poncet C."/>
            <person name="Jaffrelo L."/>
            <person name="Lampietro C."/>
            <person name="Guiguen Y."/>
        </authorList>
    </citation>
    <scope>NUCLEOTIDE SEQUENCE [LARGE SCALE GENOMIC DNA]</scope>
    <source>
        <tissue evidence="9">Blood</tissue>
    </source>
</reference>
<keyword evidence="4" id="KW-0067">ATP-binding</keyword>
<dbReference type="Gene3D" id="1.10.8.60">
    <property type="match status" value="4"/>
</dbReference>
<dbReference type="GO" id="GO:0005524">
    <property type="term" value="F:ATP binding"/>
    <property type="evidence" value="ECO:0007669"/>
    <property type="project" value="UniProtKB-KW"/>
</dbReference>
<keyword evidence="2" id="KW-0235">DNA replication</keyword>
<dbReference type="EMBL" id="VHII01000032">
    <property type="protein sequence ID" value="KAF1371491.1"/>
    <property type="molecule type" value="Genomic_DNA"/>
</dbReference>
<feature type="region of interest" description="Disordered" evidence="7">
    <location>
        <begin position="202"/>
        <end position="265"/>
    </location>
</feature>
<protein>
    <recommendedName>
        <fullName evidence="5">Replication factor C subunit 2</fullName>
    </recommendedName>
</protein>
<evidence type="ECO:0000259" key="8">
    <source>
        <dbReference type="SMART" id="SM00382"/>
    </source>
</evidence>
<dbReference type="GO" id="GO:0006261">
    <property type="term" value="P:DNA-templated DNA replication"/>
    <property type="evidence" value="ECO:0007669"/>
    <property type="project" value="TreeGrafter"/>
</dbReference>
<proteinExistence type="inferred from homology"/>
<evidence type="ECO:0000256" key="5">
    <source>
        <dbReference type="ARBA" id="ARBA00040745"/>
    </source>
</evidence>
<feature type="compositionally biased region" description="Basic and acidic residues" evidence="7">
    <location>
        <begin position="580"/>
        <end position="590"/>
    </location>
</feature>
<accession>A0A6A5DMK3</accession>
<dbReference type="InterPro" id="IPR047854">
    <property type="entry name" value="RFC_lid"/>
</dbReference>
<keyword evidence="10" id="KW-1185">Reference proteome</keyword>
<feature type="region of interest" description="Disordered" evidence="7">
    <location>
        <begin position="1"/>
        <end position="25"/>
    </location>
</feature>
<organism evidence="9 10">
    <name type="scientific">Perca fluviatilis</name>
    <name type="common">European perch</name>
    <dbReference type="NCBI Taxonomy" id="8168"/>
    <lineage>
        <taxon>Eukaryota</taxon>
        <taxon>Metazoa</taxon>
        <taxon>Chordata</taxon>
        <taxon>Craniata</taxon>
        <taxon>Vertebrata</taxon>
        <taxon>Euteleostomi</taxon>
        <taxon>Actinopterygii</taxon>
        <taxon>Neopterygii</taxon>
        <taxon>Teleostei</taxon>
        <taxon>Neoteleostei</taxon>
        <taxon>Acanthomorphata</taxon>
        <taxon>Eupercaria</taxon>
        <taxon>Perciformes</taxon>
        <taxon>Percoidei</taxon>
        <taxon>Percidae</taxon>
        <taxon>Percinae</taxon>
        <taxon>Perca</taxon>
    </lineage>
</organism>
<evidence type="ECO:0000313" key="10">
    <source>
        <dbReference type="Proteomes" id="UP000465112"/>
    </source>
</evidence>
<dbReference type="GO" id="GO:0005663">
    <property type="term" value="C:DNA replication factor C complex"/>
    <property type="evidence" value="ECO:0007669"/>
    <property type="project" value="TreeGrafter"/>
</dbReference>
<evidence type="ECO:0000313" key="9">
    <source>
        <dbReference type="EMBL" id="KAF1371491.1"/>
    </source>
</evidence>
<dbReference type="PANTHER" id="PTHR11669">
    <property type="entry name" value="REPLICATION FACTOR C / DNA POLYMERASE III GAMMA-TAU SUBUNIT"/>
    <property type="match status" value="1"/>
</dbReference>
<feature type="domain" description="AAA+ ATPase" evidence="8">
    <location>
        <begin position="326"/>
        <end position="451"/>
    </location>
</feature>